<dbReference type="EMBL" id="CP057293">
    <property type="protein sequence ID" value="QMF66213.1"/>
    <property type="molecule type" value="Genomic_DNA"/>
</dbReference>
<accession>A0A7H9S2E9</accession>
<dbReference type="SUPFAM" id="SSF53901">
    <property type="entry name" value="Thiolase-like"/>
    <property type="match status" value="1"/>
</dbReference>
<keyword evidence="2" id="KW-0808">Transferase</keyword>
<evidence type="ECO:0000313" key="5">
    <source>
        <dbReference type="Proteomes" id="UP000512322"/>
    </source>
</evidence>
<dbReference type="PANTHER" id="PTHR11712:SF336">
    <property type="entry name" value="3-OXOACYL-[ACYL-CARRIER-PROTEIN] SYNTHASE, MITOCHONDRIAL"/>
    <property type="match status" value="1"/>
</dbReference>
<sequence>MCPFRWRYSRFSLKQQRILAHDPVNTFGIDRIPISSTKLYSGHLISAAGTFETIVCLQAMNANIIPATLNLINPDPECDLDYVAGDHRKAVINHALNLSFGFGGANAALMLEKYS</sequence>
<evidence type="ECO:0000256" key="2">
    <source>
        <dbReference type="ARBA" id="ARBA00022679"/>
    </source>
</evidence>
<dbReference type="GO" id="GO:0004315">
    <property type="term" value="F:3-oxoacyl-[acyl-carrier-protein] synthase activity"/>
    <property type="evidence" value="ECO:0007669"/>
    <property type="project" value="TreeGrafter"/>
</dbReference>
<dbReference type="GO" id="GO:0006633">
    <property type="term" value="P:fatty acid biosynthetic process"/>
    <property type="evidence" value="ECO:0007669"/>
    <property type="project" value="TreeGrafter"/>
</dbReference>
<dbReference type="Proteomes" id="UP000512322">
    <property type="component" value="Chromosome"/>
</dbReference>
<proteinExistence type="predicted"/>
<reference evidence="4 5" key="1">
    <citation type="submission" date="2020-06" db="EMBL/GenBank/DDBJ databases">
        <title>REHAB project genomes.</title>
        <authorList>
            <person name="Shaw L.P."/>
        </authorList>
    </citation>
    <scope>NUCLEOTIDE SEQUENCE [LARGE SCALE GENOMIC DNA]</scope>
    <source>
        <strain evidence="4 5">RHB30-C10</strain>
    </source>
</reference>
<dbReference type="InterPro" id="IPR000794">
    <property type="entry name" value="Beta-ketoacyl_synthase"/>
</dbReference>
<dbReference type="Pfam" id="PF02801">
    <property type="entry name" value="Ketoacyl-synt_C"/>
    <property type="match status" value="1"/>
</dbReference>
<feature type="domain" description="Beta-ketoacyl synthase C-terminal" evidence="3">
    <location>
        <begin position="31"/>
        <end position="71"/>
    </location>
</feature>
<dbReference type="AlphaFoldDB" id="A0A7H9S2E9"/>
<organism evidence="4 5">
    <name type="scientific">Escherichia coli</name>
    <dbReference type="NCBI Taxonomy" id="562"/>
    <lineage>
        <taxon>Bacteria</taxon>
        <taxon>Pseudomonadati</taxon>
        <taxon>Pseudomonadota</taxon>
        <taxon>Gammaproteobacteria</taxon>
        <taxon>Enterobacterales</taxon>
        <taxon>Enterobacteriaceae</taxon>
        <taxon>Escherichia</taxon>
    </lineage>
</organism>
<gene>
    <name evidence="4" type="ORF">HVY77_03705</name>
</gene>
<dbReference type="InterPro" id="IPR016039">
    <property type="entry name" value="Thiolase-like"/>
</dbReference>
<dbReference type="PANTHER" id="PTHR11712">
    <property type="entry name" value="POLYKETIDE SYNTHASE-RELATED"/>
    <property type="match status" value="1"/>
</dbReference>
<evidence type="ECO:0000313" key="4">
    <source>
        <dbReference type="EMBL" id="QMF66213.1"/>
    </source>
</evidence>
<comment type="pathway">
    <text evidence="1">Lipid metabolism; fatty acid biosynthesis.</text>
</comment>
<protein>
    <recommendedName>
        <fullName evidence="3">Beta-ketoacyl synthase C-terminal domain-containing protein</fullName>
    </recommendedName>
</protein>
<dbReference type="Gene3D" id="3.40.47.10">
    <property type="match status" value="1"/>
</dbReference>
<name>A0A7H9S2E9_ECOLX</name>
<dbReference type="InterPro" id="IPR014031">
    <property type="entry name" value="Ketoacyl_synth_C"/>
</dbReference>
<evidence type="ECO:0000259" key="3">
    <source>
        <dbReference type="Pfam" id="PF02801"/>
    </source>
</evidence>
<evidence type="ECO:0000256" key="1">
    <source>
        <dbReference type="ARBA" id="ARBA00005194"/>
    </source>
</evidence>